<accession>A0A319E9C2</accession>
<organism evidence="2 3">
    <name type="scientific">Aspergillus sclerotiicarbonarius (strain CBS 121057 / IBT 28362)</name>
    <dbReference type="NCBI Taxonomy" id="1448318"/>
    <lineage>
        <taxon>Eukaryota</taxon>
        <taxon>Fungi</taxon>
        <taxon>Dikarya</taxon>
        <taxon>Ascomycota</taxon>
        <taxon>Pezizomycotina</taxon>
        <taxon>Eurotiomycetes</taxon>
        <taxon>Eurotiomycetidae</taxon>
        <taxon>Eurotiales</taxon>
        <taxon>Aspergillaceae</taxon>
        <taxon>Aspergillus</taxon>
        <taxon>Aspergillus subgen. Circumdati</taxon>
    </lineage>
</organism>
<evidence type="ECO:0000313" key="3">
    <source>
        <dbReference type="Proteomes" id="UP000248423"/>
    </source>
</evidence>
<dbReference type="AlphaFoldDB" id="A0A319E9C2"/>
<keyword evidence="1" id="KW-1133">Transmembrane helix</keyword>
<name>A0A319E9C2_ASPSB</name>
<feature type="transmembrane region" description="Helical" evidence="1">
    <location>
        <begin position="6"/>
        <end position="25"/>
    </location>
</feature>
<feature type="transmembrane region" description="Helical" evidence="1">
    <location>
        <begin position="70"/>
        <end position="86"/>
    </location>
</feature>
<feature type="transmembrane region" description="Helical" evidence="1">
    <location>
        <begin position="37"/>
        <end position="64"/>
    </location>
</feature>
<proteinExistence type="predicted"/>
<evidence type="ECO:0000256" key="1">
    <source>
        <dbReference type="SAM" id="Phobius"/>
    </source>
</evidence>
<dbReference type="EMBL" id="KZ826347">
    <property type="protein sequence ID" value="PYI06737.1"/>
    <property type="molecule type" value="Genomic_DNA"/>
</dbReference>
<keyword evidence="1" id="KW-0812">Transmembrane</keyword>
<reference evidence="2 3" key="1">
    <citation type="submission" date="2018-02" db="EMBL/GenBank/DDBJ databases">
        <title>The genomes of Aspergillus section Nigri reveals drivers in fungal speciation.</title>
        <authorList>
            <consortium name="DOE Joint Genome Institute"/>
            <person name="Vesth T.C."/>
            <person name="Nybo J."/>
            <person name="Theobald S."/>
            <person name="Brandl J."/>
            <person name="Frisvad J.C."/>
            <person name="Nielsen K.F."/>
            <person name="Lyhne E.K."/>
            <person name="Kogle M.E."/>
            <person name="Kuo A."/>
            <person name="Riley R."/>
            <person name="Clum A."/>
            <person name="Nolan M."/>
            <person name="Lipzen A."/>
            <person name="Salamov A."/>
            <person name="Henrissat B."/>
            <person name="Wiebenga A."/>
            <person name="De vries R.P."/>
            <person name="Grigoriev I.V."/>
            <person name="Mortensen U.H."/>
            <person name="Andersen M.R."/>
            <person name="Baker S.E."/>
        </authorList>
    </citation>
    <scope>NUCLEOTIDE SEQUENCE [LARGE SCALE GENOMIC DNA]</scope>
    <source>
        <strain evidence="2 3">CBS 121057</strain>
    </source>
</reference>
<keyword evidence="3" id="KW-1185">Reference proteome</keyword>
<keyword evidence="1" id="KW-0472">Membrane</keyword>
<sequence>MVVDDFALTLLKYYLSFTICPAFSLSRAHSGTDQLKLDYFLHFPLSTLQWTCCIWSFSSIIFSFISSHPIFYFTTVSLFPYFYITLSHGT</sequence>
<evidence type="ECO:0000313" key="2">
    <source>
        <dbReference type="EMBL" id="PYI06737.1"/>
    </source>
</evidence>
<dbReference type="VEuPathDB" id="FungiDB:BO78DRAFT_110164"/>
<protein>
    <submittedName>
        <fullName evidence="2">Uncharacterized protein</fullName>
    </submittedName>
</protein>
<dbReference type="Proteomes" id="UP000248423">
    <property type="component" value="Unassembled WGS sequence"/>
</dbReference>
<gene>
    <name evidence="2" type="ORF">BO78DRAFT_110164</name>
</gene>